<dbReference type="AlphaFoldDB" id="A0A1I6H3I2"/>
<dbReference type="STRING" id="400055.SAMN04490243_2195"/>
<accession>A0A1I6H3I2</accession>
<dbReference type="PANTHER" id="PTHR10434:SF9">
    <property type="entry name" value="PHOSPHOLIPID_GLYCEROL ACYLTRANSFERASE DOMAIN-CONTAINING PROTEIN"/>
    <property type="match status" value="1"/>
</dbReference>
<evidence type="ECO:0000259" key="4">
    <source>
        <dbReference type="SMART" id="SM00563"/>
    </source>
</evidence>
<dbReference type="PANTHER" id="PTHR10434">
    <property type="entry name" value="1-ACYL-SN-GLYCEROL-3-PHOSPHATE ACYLTRANSFERASE"/>
    <property type="match status" value="1"/>
</dbReference>
<dbReference type="GO" id="GO:0006654">
    <property type="term" value="P:phosphatidic acid biosynthetic process"/>
    <property type="evidence" value="ECO:0007669"/>
    <property type="project" value="TreeGrafter"/>
</dbReference>
<name>A0A1I6H3I2_9FLAO</name>
<keyword evidence="6" id="KW-1185">Reference proteome</keyword>
<dbReference type="GO" id="GO:0003841">
    <property type="term" value="F:1-acylglycerol-3-phosphate O-acyltransferase activity"/>
    <property type="evidence" value="ECO:0007669"/>
    <property type="project" value="TreeGrafter"/>
</dbReference>
<dbReference type="OrthoDB" id="9796839at2"/>
<dbReference type="Pfam" id="PF01553">
    <property type="entry name" value="Acyltransferase"/>
    <property type="match status" value="1"/>
</dbReference>
<dbReference type="SMART" id="SM00563">
    <property type="entry name" value="PlsC"/>
    <property type="match status" value="1"/>
</dbReference>
<feature type="domain" description="Phospholipid/glycerol acyltransferase" evidence="4">
    <location>
        <begin position="28"/>
        <end position="140"/>
    </location>
</feature>
<reference evidence="5 6" key="1">
    <citation type="submission" date="2016-10" db="EMBL/GenBank/DDBJ databases">
        <authorList>
            <person name="de Groot N.N."/>
        </authorList>
    </citation>
    <scope>NUCLEOTIDE SEQUENCE [LARGE SCALE GENOMIC DNA]</scope>
    <source>
        <strain evidence="5 6">DSM 21019</strain>
    </source>
</reference>
<dbReference type="EMBL" id="FOYQ01000002">
    <property type="protein sequence ID" value="SFR48982.1"/>
    <property type="molecule type" value="Genomic_DNA"/>
</dbReference>
<evidence type="ECO:0000256" key="3">
    <source>
        <dbReference type="ARBA" id="ARBA00023315"/>
    </source>
</evidence>
<keyword evidence="2 5" id="KW-0808">Transferase</keyword>
<evidence type="ECO:0000313" key="5">
    <source>
        <dbReference type="EMBL" id="SFR48982.1"/>
    </source>
</evidence>
<comment type="pathway">
    <text evidence="1">Lipid metabolism.</text>
</comment>
<sequence>MRKFSSFLFHKVFGWKFVGHFPDLKKCVVAVVPHTHWIDFPLGLVVRSILGIEINYVGKKSLFDSPFGWFFRWTGGAPVDRGKRSDTVKAVADIFASRKVFRLALAPEGTRKKVEKWRSGFYYIALEAKVPIVFVAFDFGKKQVKFSEPQQPTGDFDIDYPDYLKFYDGVVGYIAERS</sequence>
<keyword evidence="3 5" id="KW-0012">Acyltransferase</keyword>
<gene>
    <name evidence="5" type="ORF">SAMN04490243_2195</name>
</gene>
<protein>
    <submittedName>
        <fullName evidence="5">Acyltransferase</fullName>
    </submittedName>
</protein>
<dbReference type="InterPro" id="IPR002123">
    <property type="entry name" value="Plipid/glycerol_acylTrfase"/>
</dbReference>
<dbReference type="RefSeq" id="WP_092982624.1">
    <property type="nucleotide sequence ID" value="NZ_FOYQ01000002.1"/>
</dbReference>
<evidence type="ECO:0000313" key="6">
    <source>
        <dbReference type="Proteomes" id="UP000199534"/>
    </source>
</evidence>
<proteinExistence type="predicted"/>
<evidence type="ECO:0000256" key="2">
    <source>
        <dbReference type="ARBA" id="ARBA00022679"/>
    </source>
</evidence>
<organism evidence="5 6">
    <name type="scientific">Robiginitalea myxolifaciens</name>
    <dbReference type="NCBI Taxonomy" id="400055"/>
    <lineage>
        <taxon>Bacteria</taxon>
        <taxon>Pseudomonadati</taxon>
        <taxon>Bacteroidota</taxon>
        <taxon>Flavobacteriia</taxon>
        <taxon>Flavobacteriales</taxon>
        <taxon>Flavobacteriaceae</taxon>
        <taxon>Robiginitalea</taxon>
    </lineage>
</organism>
<dbReference type="Proteomes" id="UP000199534">
    <property type="component" value="Unassembled WGS sequence"/>
</dbReference>
<evidence type="ECO:0000256" key="1">
    <source>
        <dbReference type="ARBA" id="ARBA00005189"/>
    </source>
</evidence>
<dbReference type="SUPFAM" id="SSF69593">
    <property type="entry name" value="Glycerol-3-phosphate (1)-acyltransferase"/>
    <property type="match status" value="1"/>
</dbReference>